<comment type="caution">
    <text evidence="1">The sequence shown here is derived from an EMBL/GenBank/DDBJ whole genome shotgun (WGS) entry which is preliminary data.</text>
</comment>
<accession>A0ABD2A7I4</accession>
<keyword evidence="2" id="KW-1185">Reference proteome</keyword>
<dbReference type="AlphaFoldDB" id="A0ABD2A7I4"/>
<organism evidence="1 2">
    <name type="scientific">Vespula squamosa</name>
    <name type="common">Southern yellow jacket</name>
    <name type="synonym">Wasp</name>
    <dbReference type="NCBI Taxonomy" id="30214"/>
    <lineage>
        <taxon>Eukaryota</taxon>
        <taxon>Metazoa</taxon>
        <taxon>Ecdysozoa</taxon>
        <taxon>Arthropoda</taxon>
        <taxon>Hexapoda</taxon>
        <taxon>Insecta</taxon>
        <taxon>Pterygota</taxon>
        <taxon>Neoptera</taxon>
        <taxon>Endopterygota</taxon>
        <taxon>Hymenoptera</taxon>
        <taxon>Apocrita</taxon>
        <taxon>Aculeata</taxon>
        <taxon>Vespoidea</taxon>
        <taxon>Vespidae</taxon>
        <taxon>Vespinae</taxon>
        <taxon>Vespula</taxon>
    </lineage>
</organism>
<evidence type="ECO:0000313" key="1">
    <source>
        <dbReference type="EMBL" id="KAL2716573.1"/>
    </source>
</evidence>
<protein>
    <submittedName>
        <fullName evidence="1">Uncharacterized protein</fullName>
    </submittedName>
</protein>
<dbReference type="EMBL" id="JAUDFV010000154">
    <property type="protein sequence ID" value="KAL2716573.1"/>
    <property type="molecule type" value="Genomic_DNA"/>
</dbReference>
<evidence type="ECO:0000313" key="2">
    <source>
        <dbReference type="Proteomes" id="UP001607302"/>
    </source>
</evidence>
<dbReference type="Proteomes" id="UP001607302">
    <property type="component" value="Unassembled WGS sequence"/>
</dbReference>
<proteinExistence type="predicted"/>
<reference evidence="1 2" key="1">
    <citation type="journal article" date="2024" name="Ann. Entomol. Soc. Am.">
        <title>Genomic analyses of the southern and eastern yellowjacket wasps (Hymenoptera: Vespidae) reveal evolutionary signatures of social life.</title>
        <authorList>
            <person name="Catto M.A."/>
            <person name="Caine P.B."/>
            <person name="Orr S.E."/>
            <person name="Hunt B.G."/>
            <person name="Goodisman M.A.D."/>
        </authorList>
    </citation>
    <scope>NUCLEOTIDE SEQUENCE [LARGE SCALE GENOMIC DNA]</scope>
    <source>
        <strain evidence="1">233</strain>
        <tissue evidence="1">Head and thorax</tissue>
    </source>
</reference>
<sequence>MYHLIGGVPIFFCRRSINQLGPNDNGNDARYILADNTRNGIQQDHYLDDWDSMRTQNQRVQLELINI</sequence>
<name>A0ABD2A7I4_VESSQ</name>
<gene>
    <name evidence="1" type="ORF">V1478_014249</name>
</gene>